<dbReference type="Proteomes" id="UP001642483">
    <property type="component" value="Unassembled WGS sequence"/>
</dbReference>
<accession>A0ABP0GCL9</accession>
<comment type="caution">
    <text evidence="1">The sequence shown here is derived from an EMBL/GenBank/DDBJ whole genome shotgun (WGS) entry which is preliminary data.</text>
</comment>
<dbReference type="EMBL" id="CAWYQH010000108">
    <property type="protein sequence ID" value="CAK8688364.1"/>
    <property type="molecule type" value="Genomic_DNA"/>
</dbReference>
<sequence>MKEDSSTILWILQHQTSYKPESGQFCSEYELNCIGSMHTMVAKTHEDKAREDTVSGMVVCQCGHYPVTRVVWTQGHKRSTDVEEDSRGVTEATILNIVVGNIEGRVKKVEMFLTLVGQEITMARKEFDKEAPSYHWTTKAPFVGSGSYNVTICADLGPGYYRAGTITSTVFSTWALQCLHWFDANNGWDDSFCKAHEDTVSGMVVCQCGHYPVTRVVWTQGHKRSTGEFTRAPSLLASKLLVFPNKLDYNEAKISTITSTVFSASTLQCLYWLDANNGWEDSLSKVRYRKLL</sequence>
<evidence type="ECO:0000313" key="1">
    <source>
        <dbReference type="EMBL" id="CAK8688364.1"/>
    </source>
</evidence>
<proteinExistence type="predicted"/>
<evidence type="ECO:0000313" key="2">
    <source>
        <dbReference type="Proteomes" id="UP001642483"/>
    </source>
</evidence>
<protein>
    <submittedName>
        <fullName evidence="1">Uncharacterized protein</fullName>
    </submittedName>
</protein>
<reference evidence="1 2" key="1">
    <citation type="submission" date="2024-02" db="EMBL/GenBank/DDBJ databases">
        <authorList>
            <person name="Daric V."/>
            <person name="Darras S."/>
        </authorList>
    </citation>
    <scope>NUCLEOTIDE SEQUENCE [LARGE SCALE GENOMIC DNA]</scope>
</reference>
<name>A0ABP0GCL9_CLALP</name>
<gene>
    <name evidence="1" type="ORF">CVLEPA_LOCUS20385</name>
</gene>
<organism evidence="1 2">
    <name type="scientific">Clavelina lepadiformis</name>
    <name type="common">Light-bulb sea squirt</name>
    <name type="synonym">Ascidia lepadiformis</name>
    <dbReference type="NCBI Taxonomy" id="159417"/>
    <lineage>
        <taxon>Eukaryota</taxon>
        <taxon>Metazoa</taxon>
        <taxon>Chordata</taxon>
        <taxon>Tunicata</taxon>
        <taxon>Ascidiacea</taxon>
        <taxon>Aplousobranchia</taxon>
        <taxon>Clavelinidae</taxon>
        <taxon>Clavelina</taxon>
    </lineage>
</organism>
<keyword evidence="2" id="KW-1185">Reference proteome</keyword>